<dbReference type="Pfam" id="PF12836">
    <property type="entry name" value="HHH_3"/>
    <property type="match status" value="1"/>
</dbReference>
<feature type="domain" description="Helix-hairpin-helix DNA-binding motif class 1" evidence="2">
    <location>
        <begin position="46"/>
        <end position="65"/>
    </location>
</feature>
<proteinExistence type="predicted"/>
<protein>
    <submittedName>
        <fullName evidence="3">Competence protein EA</fullName>
    </submittedName>
</protein>
<dbReference type="PANTHER" id="PTHR21180">
    <property type="entry name" value="ENDONUCLEASE/EXONUCLEASE/PHOSPHATASE FAMILY DOMAIN-CONTAINING PROTEIN 1"/>
    <property type="match status" value="1"/>
</dbReference>
<dbReference type="KEGG" id="zpl:ZBT109_0944"/>
<dbReference type="InterPro" id="IPR051675">
    <property type="entry name" value="Endo/Exo/Phosphatase_dom_1"/>
</dbReference>
<keyword evidence="1" id="KW-0732">Signal</keyword>
<dbReference type="GO" id="GO:0015628">
    <property type="term" value="P:protein secretion by the type II secretion system"/>
    <property type="evidence" value="ECO:0007669"/>
    <property type="project" value="TreeGrafter"/>
</dbReference>
<dbReference type="GO" id="GO:0003677">
    <property type="term" value="F:DNA binding"/>
    <property type="evidence" value="ECO:0007669"/>
    <property type="project" value="InterPro"/>
</dbReference>
<gene>
    <name evidence="3" type="ORF">ZBT109_0944</name>
</gene>
<dbReference type="GO" id="GO:0015627">
    <property type="term" value="C:type II protein secretion system complex"/>
    <property type="evidence" value="ECO:0007669"/>
    <property type="project" value="TreeGrafter"/>
</dbReference>
<dbReference type="GO" id="GO:0006281">
    <property type="term" value="P:DNA repair"/>
    <property type="evidence" value="ECO:0007669"/>
    <property type="project" value="InterPro"/>
</dbReference>
<feature type="domain" description="Helix-hairpin-helix DNA-binding motif class 1" evidence="2">
    <location>
        <begin position="76"/>
        <end position="95"/>
    </location>
</feature>
<dbReference type="SMART" id="SM00278">
    <property type="entry name" value="HhH1"/>
    <property type="match status" value="2"/>
</dbReference>
<dbReference type="STRING" id="1123510.GCA_000620025_00978"/>
<reference evidence="3 4" key="1">
    <citation type="submission" date="2018-09" db="EMBL/GenBank/DDBJ databases">
        <title>Zymobacter palmae IAM14233 (=T109) whole genome analysis.</title>
        <authorList>
            <person name="Yanase H."/>
        </authorList>
    </citation>
    <scope>NUCLEOTIDE SEQUENCE [LARGE SCALE GENOMIC DNA]</scope>
    <source>
        <strain evidence="3 4">IAM14233</strain>
    </source>
</reference>
<feature type="chain" id="PRO_5016683090" evidence="1">
    <location>
        <begin position="23"/>
        <end position="101"/>
    </location>
</feature>
<evidence type="ECO:0000313" key="4">
    <source>
        <dbReference type="Proteomes" id="UP000267342"/>
    </source>
</evidence>
<dbReference type="AlphaFoldDB" id="A0A348HDL5"/>
<dbReference type="Proteomes" id="UP000267342">
    <property type="component" value="Chromosome"/>
</dbReference>
<dbReference type="PANTHER" id="PTHR21180:SF32">
    <property type="entry name" value="ENDONUCLEASE_EXONUCLEASE_PHOSPHATASE FAMILY DOMAIN-CONTAINING PROTEIN 1"/>
    <property type="match status" value="1"/>
</dbReference>
<accession>A0A348HDL5</accession>
<dbReference type="Gene3D" id="1.10.150.280">
    <property type="entry name" value="AF1531-like domain"/>
    <property type="match status" value="1"/>
</dbReference>
<feature type="signal peptide" evidence="1">
    <location>
        <begin position="1"/>
        <end position="22"/>
    </location>
</feature>
<name>A0A348HDL5_9GAMM</name>
<dbReference type="InterPro" id="IPR010994">
    <property type="entry name" value="RuvA_2-like"/>
</dbReference>
<sequence length="101" mass="10937">MPMPRPIIALLLLLSFTLSAEAETPCAPSDTPTEQRVIDANHASADDLQTLKGLGPRKAAAIVAERQQHGTFIDARDLTRVKGIGQRLADALGQRLSFHRP</sequence>
<dbReference type="InterPro" id="IPR003583">
    <property type="entry name" value="Hlx-hairpin-Hlx_DNA-bd_motif"/>
</dbReference>
<evidence type="ECO:0000256" key="1">
    <source>
        <dbReference type="SAM" id="SignalP"/>
    </source>
</evidence>
<keyword evidence="4" id="KW-1185">Reference proteome</keyword>
<organism evidence="3 4">
    <name type="scientific">Zymobacter palmae</name>
    <dbReference type="NCBI Taxonomy" id="33074"/>
    <lineage>
        <taxon>Bacteria</taxon>
        <taxon>Pseudomonadati</taxon>
        <taxon>Pseudomonadota</taxon>
        <taxon>Gammaproteobacteria</taxon>
        <taxon>Oceanospirillales</taxon>
        <taxon>Halomonadaceae</taxon>
        <taxon>Zymobacter group</taxon>
        <taxon>Zymobacter</taxon>
    </lineage>
</organism>
<dbReference type="EMBL" id="AP018933">
    <property type="protein sequence ID" value="BBG29717.1"/>
    <property type="molecule type" value="Genomic_DNA"/>
</dbReference>
<evidence type="ECO:0000313" key="3">
    <source>
        <dbReference type="EMBL" id="BBG29717.1"/>
    </source>
</evidence>
<evidence type="ECO:0000259" key="2">
    <source>
        <dbReference type="SMART" id="SM00278"/>
    </source>
</evidence>
<dbReference type="SUPFAM" id="SSF47781">
    <property type="entry name" value="RuvA domain 2-like"/>
    <property type="match status" value="1"/>
</dbReference>